<proteinExistence type="predicted"/>
<dbReference type="GO" id="GO:0016020">
    <property type="term" value="C:membrane"/>
    <property type="evidence" value="ECO:0007669"/>
    <property type="project" value="UniProtKB-SubCell"/>
</dbReference>
<feature type="domain" description="Sugar phosphate transporter" evidence="6">
    <location>
        <begin position="12"/>
        <end position="202"/>
    </location>
</feature>
<organism evidence="7 8">
    <name type="scientific">Romanomermis culicivorax</name>
    <name type="common">Nematode worm</name>
    <dbReference type="NCBI Taxonomy" id="13658"/>
    <lineage>
        <taxon>Eukaryota</taxon>
        <taxon>Metazoa</taxon>
        <taxon>Ecdysozoa</taxon>
        <taxon>Nematoda</taxon>
        <taxon>Enoplea</taxon>
        <taxon>Dorylaimia</taxon>
        <taxon>Mermithida</taxon>
        <taxon>Mermithoidea</taxon>
        <taxon>Mermithidae</taxon>
        <taxon>Romanomermis</taxon>
    </lineage>
</organism>
<evidence type="ECO:0000256" key="2">
    <source>
        <dbReference type="ARBA" id="ARBA00022692"/>
    </source>
</evidence>
<evidence type="ECO:0000259" key="6">
    <source>
        <dbReference type="Pfam" id="PF03151"/>
    </source>
</evidence>
<dbReference type="InterPro" id="IPR004853">
    <property type="entry name" value="Sugar_P_trans_dom"/>
</dbReference>
<keyword evidence="2 5" id="KW-0812">Transmembrane</keyword>
<feature type="transmembrane region" description="Helical" evidence="5">
    <location>
        <begin position="99"/>
        <end position="120"/>
    </location>
</feature>
<feature type="transmembrane region" description="Helical" evidence="5">
    <location>
        <begin position="132"/>
        <end position="153"/>
    </location>
</feature>
<evidence type="ECO:0000313" key="7">
    <source>
        <dbReference type="Proteomes" id="UP000887565"/>
    </source>
</evidence>
<reference evidence="8" key="1">
    <citation type="submission" date="2022-11" db="UniProtKB">
        <authorList>
            <consortium name="WormBaseParasite"/>
        </authorList>
    </citation>
    <scope>IDENTIFICATION</scope>
</reference>
<feature type="transmembrane region" description="Helical" evidence="5">
    <location>
        <begin position="35"/>
        <end position="53"/>
    </location>
</feature>
<dbReference type="AlphaFoldDB" id="A0A915K9D2"/>
<evidence type="ECO:0000256" key="3">
    <source>
        <dbReference type="ARBA" id="ARBA00022989"/>
    </source>
</evidence>
<dbReference type="Proteomes" id="UP000887565">
    <property type="component" value="Unplaced"/>
</dbReference>
<dbReference type="Pfam" id="PF03151">
    <property type="entry name" value="TPT"/>
    <property type="match status" value="1"/>
</dbReference>
<dbReference type="OMA" id="QQDRLGM"/>
<feature type="transmembrane region" description="Helical" evidence="5">
    <location>
        <begin position="59"/>
        <end position="79"/>
    </location>
</feature>
<sequence>MYISNVIFRYTMAKSTSIIFILLFSVLFSLERLRLSIVAVVALVSTGLFLFTYKSTQFHLFGFILVECAAFSSGIRWALSQFMMQRKEIGLDHPIDLMFYLQPWLIGSTLPFALLVEGISLTEMDIDSLETMLQLIVVGGLLSFLLEITEYLLLYYTSGITLSVCNIAKEIVTLIAAHFFKHDVLTNTNFSGLLLLLSGIALHVIIKSKTNQDEETLTKNRVIKFSKLDFKSLNDEVGSKNVKSDLEVLLHRRDDDEEEF</sequence>
<protein>
    <submittedName>
        <fullName evidence="8">Sugar phosphate transporter domain-containing protein</fullName>
    </submittedName>
</protein>
<evidence type="ECO:0000256" key="4">
    <source>
        <dbReference type="ARBA" id="ARBA00023136"/>
    </source>
</evidence>
<keyword evidence="3 5" id="KW-1133">Transmembrane helix</keyword>
<feature type="transmembrane region" description="Helical" evidence="5">
    <location>
        <begin position="6"/>
        <end position="28"/>
    </location>
</feature>
<dbReference type="InterPro" id="IPR050186">
    <property type="entry name" value="TPT_transporter"/>
</dbReference>
<keyword evidence="4 5" id="KW-0472">Membrane</keyword>
<evidence type="ECO:0000256" key="1">
    <source>
        <dbReference type="ARBA" id="ARBA00004141"/>
    </source>
</evidence>
<name>A0A915K9D2_ROMCU</name>
<evidence type="ECO:0000256" key="5">
    <source>
        <dbReference type="SAM" id="Phobius"/>
    </source>
</evidence>
<dbReference type="PANTHER" id="PTHR11132">
    <property type="entry name" value="SOLUTE CARRIER FAMILY 35"/>
    <property type="match status" value="1"/>
</dbReference>
<feature type="transmembrane region" description="Helical" evidence="5">
    <location>
        <begin position="186"/>
        <end position="206"/>
    </location>
</feature>
<accession>A0A915K9D2</accession>
<comment type="subcellular location">
    <subcellularLocation>
        <location evidence="1">Membrane</location>
        <topology evidence="1">Multi-pass membrane protein</topology>
    </subcellularLocation>
</comment>
<keyword evidence="7" id="KW-1185">Reference proteome</keyword>
<evidence type="ECO:0000313" key="8">
    <source>
        <dbReference type="WBParaSite" id="nRc.2.0.1.t34497-RA"/>
    </source>
</evidence>
<dbReference type="WBParaSite" id="nRc.2.0.1.t34497-RA">
    <property type="protein sequence ID" value="nRc.2.0.1.t34497-RA"/>
    <property type="gene ID" value="nRc.2.0.1.g34497"/>
</dbReference>